<organism evidence="2 3">
    <name type="scientific">Pyrobaculum oguniense (strain DSM 13380 / JCM 10595 / TE7)</name>
    <dbReference type="NCBI Taxonomy" id="698757"/>
    <lineage>
        <taxon>Archaea</taxon>
        <taxon>Thermoproteota</taxon>
        <taxon>Thermoprotei</taxon>
        <taxon>Thermoproteales</taxon>
        <taxon>Thermoproteaceae</taxon>
        <taxon>Pyrobaculum</taxon>
    </lineage>
</organism>
<dbReference type="eggNOG" id="arCOG04354">
    <property type="taxonomic scope" value="Archaea"/>
</dbReference>
<feature type="transmembrane region" description="Helical" evidence="1">
    <location>
        <begin position="57"/>
        <end position="74"/>
    </location>
</feature>
<protein>
    <recommendedName>
        <fullName evidence="4">DUF401 family protein</fullName>
    </recommendedName>
</protein>
<feature type="transmembrane region" description="Helical" evidence="1">
    <location>
        <begin position="279"/>
        <end position="301"/>
    </location>
</feature>
<evidence type="ECO:0000313" key="3">
    <source>
        <dbReference type="Proteomes" id="UP000009062"/>
    </source>
</evidence>
<proteinExistence type="predicted"/>
<dbReference type="Proteomes" id="UP000009062">
    <property type="component" value="Chromosome"/>
</dbReference>
<keyword evidence="1" id="KW-0812">Transmembrane</keyword>
<sequence>MTLVIFLISVLFIIAATLSRKLDVAYSLVIGALGYGFFALGVERFFYATLSAFNWPMAYVLASLVFAMALGFLLKEEGQQIASGLMSMGPRAAAFAIPAAIGLLPMPGGAYISAVVSDPLYNEMGLRSHEKTFINYFFRHIWIPVWPLFQGVLITAAVLSVSVWQVVEWSWPATLFAVVAGLVVALPLVKGVDSRGSARDLVVLWPLAAVAVLSYLIPLPLAVALVYAAYIAVKKTPRALVVGSLKYALNGRIVAIIVFSLVFAKYIEISGLSAELARLLGNYVALAVFAIPFAIGLATGVEFTFAALAFPPVAPFIHGPALALAFAGGFLGVMLSPAHSCLVLTREYYGSDIVLVYRLLAKAAAVLVVLAAAYYLLVFY</sequence>
<feature type="transmembrane region" description="Helical" evidence="1">
    <location>
        <begin position="356"/>
        <end position="377"/>
    </location>
</feature>
<evidence type="ECO:0000256" key="1">
    <source>
        <dbReference type="SAM" id="Phobius"/>
    </source>
</evidence>
<feature type="transmembrane region" description="Helical" evidence="1">
    <location>
        <begin position="321"/>
        <end position="344"/>
    </location>
</feature>
<evidence type="ECO:0000313" key="2">
    <source>
        <dbReference type="EMBL" id="AFA38797.1"/>
    </source>
</evidence>
<dbReference type="PANTHER" id="PTHR39556">
    <property type="entry name" value="PROTEIN, PUTATIVE-RELATED"/>
    <property type="match status" value="1"/>
</dbReference>
<feature type="transmembrane region" description="Helical" evidence="1">
    <location>
        <begin position="169"/>
        <end position="189"/>
    </location>
</feature>
<dbReference type="HOGENOM" id="CLU_056143_0_0_2"/>
<name>H6Q867_PYROT</name>
<dbReference type="STRING" id="698757.Pogu_0770"/>
<feature type="transmembrane region" description="Helical" evidence="1">
    <location>
        <begin position="201"/>
        <end position="227"/>
    </location>
</feature>
<dbReference type="InterPro" id="IPR007294">
    <property type="entry name" value="DUF401"/>
</dbReference>
<dbReference type="KEGG" id="pog:Pogu_0770"/>
<accession>H6Q867</accession>
<dbReference type="AlphaFoldDB" id="H6Q867"/>
<dbReference type="Pfam" id="PF04165">
    <property type="entry name" value="DUF401"/>
    <property type="match status" value="1"/>
</dbReference>
<dbReference type="PANTHER" id="PTHR39556:SF1">
    <property type="entry name" value="PROTEIN, PUTATIVE-RELATED"/>
    <property type="match status" value="1"/>
</dbReference>
<reference evidence="2 3" key="1">
    <citation type="journal article" date="2012" name="Stand. Genomic Sci.">
        <title>Complete genome sequence of Pyrobaculum oguniense.</title>
        <authorList>
            <person name="Bernick D.L."/>
            <person name="Karplus K."/>
            <person name="Lui L.M."/>
            <person name="Coker J.K."/>
            <person name="Murphy J.N."/>
            <person name="Chan P.P."/>
            <person name="Cozen A.E."/>
            <person name="Lowe T.M."/>
        </authorList>
    </citation>
    <scope>NUCLEOTIDE SEQUENCE [LARGE SCALE GENOMIC DNA]</scope>
    <source>
        <strain evidence="2 3">TE7</strain>
    </source>
</reference>
<feature type="transmembrane region" description="Helical" evidence="1">
    <location>
        <begin position="247"/>
        <end position="267"/>
    </location>
</feature>
<keyword evidence="1" id="KW-0472">Membrane</keyword>
<dbReference type="EMBL" id="CP003316">
    <property type="protein sequence ID" value="AFA38797.1"/>
    <property type="molecule type" value="Genomic_DNA"/>
</dbReference>
<keyword evidence="1" id="KW-1133">Transmembrane helix</keyword>
<feature type="transmembrane region" description="Helical" evidence="1">
    <location>
        <begin position="29"/>
        <end position="50"/>
    </location>
</feature>
<feature type="transmembrane region" description="Helical" evidence="1">
    <location>
        <begin position="94"/>
        <end position="116"/>
    </location>
</feature>
<keyword evidence="3" id="KW-1185">Reference proteome</keyword>
<gene>
    <name evidence="2" type="ordered locus">Pogu_0770</name>
</gene>
<evidence type="ECO:0008006" key="4">
    <source>
        <dbReference type="Google" id="ProtNLM"/>
    </source>
</evidence>
<feature type="transmembrane region" description="Helical" evidence="1">
    <location>
        <begin position="137"/>
        <end position="163"/>
    </location>
</feature>